<comment type="similarity">
    <text evidence="1">Belongs to the GSP E family.</text>
</comment>
<evidence type="ECO:0000313" key="5">
    <source>
        <dbReference type="EMBL" id="TDY43372.1"/>
    </source>
</evidence>
<name>A0A4R8LIW8_9BACL</name>
<keyword evidence="6" id="KW-1185">Reference proteome</keyword>
<dbReference type="PANTHER" id="PTHR30258:SF2">
    <property type="entry name" value="COMG OPERON PROTEIN 1"/>
    <property type="match status" value="1"/>
</dbReference>
<evidence type="ECO:0000313" key="6">
    <source>
        <dbReference type="Proteomes" id="UP000294581"/>
    </source>
</evidence>
<evidence type="ECO:0000256" key="2">
    <source>
        <dbReference type="ARBA" id="ARBA00022741"/>
    </source>
</evidence>
<dbReference type="SUPFAM" id="SSF52540">
    <property type="entry name" value="P-loop containing nucleoside triphosphate hydrolases"/>
    <property type="match status" value="1"/>
</dbReference>
<gene>
    <name evidence="5" type="ORF">C7445_11119</name>
</gene>
<evidence type="ECO:0000256" key="1">
    <source>
        <dbReference type="ARBA" id="ARBA00006611"/>
    </source>
</evidence>
<sequence>MEPLTTARMVQDVLDAAIELGASDIHLKMYEGQVTVSCRIAGVVRPLMSFSCLGEELLRRFKALARMDVTVRQSPQEGSFVWDCSSGKVFIRMSALPIYRGESLVMRLLVEQRAILSMSNLGFTDVQLGEVERWLCHRSGLIVVSGRTGVGKTTTLYSLMNELANRGRQVFSLEDPVEIPLPNCRQIEIHERSGVTFHTALRTLLRQDPDVMMIGEIRDEETAQAACRAALSGRLVFATTHASGLPGTVMRLVDFGVPQAVVRDVLSGVIVQHALSRDAGKEQRYTLEAFQSQCIGTVQKHGVRSEMGDVYEAKSFKLEDLQFASSM</sequence>
<dbReference type="CDD" id="cd01129">
    <property type="entry name" value="PulE-GspE-like"/>
    <property type="match status" value="1"/>
</dbReference>
<keyword evidence="3" id="KW-0067">ATP-binding</keyword>
<keyword evidence="2" id="KW-0547">Nucleotide-binding</keyword>
<dbReference type="AlphaFoldDB" id="A0A4R8LIW8"/>
<dbReference type="PROSITE" id="PS00662">
    <property type="entry name" value="T2SP_E"/>
    <property type="match status" value="1"/>
</dbReference>
<protein>
    <submittedName>
        <fullName evidence="5">Type II/IV secretion system protein</fullName>
    </submittedName>
</protein>
<dbReference type="RefSeq" id="WP_166669107.1">
    <property type="nucleotide sequence ID" value="NZ_BSUS01000001.1"/>
</dbReference>
<feature type="domain" description="Bacterial type II secretion system protein E" evidence="4">
    <location>
        <begin position="205"/>
        <end position="219"/>
    </location>
</feature>
<reference evidence="5 6" key="1">
    <citation type="submission" date="2019-03" db="EMBL/GenBank/DDBJ databases">
        <title>Genomic Encyclopedia of Type Strains, Phase IV (KMG-IV): sequencing the most valuable type-strain genomes for metagenomic binning, comparative biology and taxonomic classification.</title>
        <authorList>
            <person name="Goeker M."/>
        </authorList>
    </citation>
    <scope>NUCLEOTIDE SEQUENCE [LARGE SCALE GENOMIC DNA]</scope>
    <source>
        <strain evidence="5 6">DSM 17974</strain>
    </source>
</reference>
<dbReference type="GO" id="GO:0005886">
    <property type="term" value="C:plasma membrane"/>
    <property type="evidence" value="ECO:0007669"/>
    <property type="project" value="TreeGrafter"/>
</dbReference>
<evidence type="ECO:0000256" key="3">
    <source>
        <dbReference type="ARBA" id="ARBA00022840"/>
    </source>
</evidence>
<dbReference type="InterPro" id="IPR001482">
    <property type="entry name" value="T2SS/T4SS_dom"/>
</dbReference>
<dbReference type="Pfam" id="PF00437">
    <property type="entry name" value="T2SSE"/>
    <property type="match status" value="1"/>
</dbReference>
<proteinExistence type="inferred from homology"/>
<dbReference type="Gene3D" id="3.40.50.300">
    <property type="entry name" value="P-loop containing nucleotide triphosphate hydrolases"/>
    <property type="match status" value="1"/>
</dbReference>
<dbReference type="Proteomes" id="UP000294581">
    <property type="component" value="Unassembled WGS sequence"/>
</dbReference>
<accession>A0A4R8LIW8</accession>
<dbReference type="GO" id="GO:0016887">
    <property type="term" value="F:ATP hydrolysis activity"/>
    <property type="evidence" value="ECO:0007669"/>
    <property type="project" value="TreeGrafter"/>
</dbReference>
<dbReference type="Gene3D" id="3.30.450.90">
    <property type="match status" value="1"/>
</dbReference>
<dbReference type="GO" id="GO:0005524">
    <property type="term" value="F:ATP binding"/>
    <property type="evidence" value="ECO:0007669"/>
    <property type="project" value="UniProtKB-KW"/>
</dbReference>
<dbReference type="EMBL" id="SORF01000011">
    <property type="protein sequence ID" value="TDY43372.1"/>
    <property type="molecule type" value="Genomic_DNA"/>
</dbReference>
<comment type="caution">
    <text evidence="5">The sequence shown here is derived from an EMBL/GenBank/DDBJ whole genome shotgun (WGS) entry which is preliminary data.</text>
</comment>
<dbReference type="InterPro" id="IPR027417">
    <property type="entry name" value="P-loop_NTPase"/>
</dbReference>
<organism evidence="5 6">
    <name type="scientific">Alicyclobacillus sacchari</name>
    <dbReference type="NCBI Taxonomy" id="392010"/>
    <lineage>
        <taxon>Bacteria</taxon>
        <taxon>Bacillati</taxon>
        <taxon>Bacillota</taxon>
        <taxon>Bacilli</taxon>
        <taxon>Bacillales</taxon>
        <taxon>Alicyclobacillaceae</taxon>
        <taxon>Alicyclobacillus</taxon>
    </lineage>
</organism>
<dbReference type="PANTHER" id="PTHR30258">
    <property type="entry name" value="TYPE II SECRETION SYSTEM PROTEIN GSPE-RELATED"/>
    <property type="match status" value="1"/>
</dbReference>
<evidence type="ECO:0000259" key="4">
    <source>
        <dbReference type="PROSITE" id="PS00662"/>
    </source>
</evidence>